<dbReference type="EC" id="3.1.3.25" evidence="4 10"/>
<keyword evidence="12" id="KW-1185">Reference proteome</keyword>
<dbReference type="PANTHER" id="PTHR20854:SF4">
    <property type="entry name" value="INOSITOL-1-MONOPHOSPHATASE-RELATED"/>
    <property type="match status" value="1"/>
</dbReference>
<comment type="cofactor">
    <cofactor evidence="2 9 10">
        <name>Mg(2+)</name>
        <dbReference type="ChEBI" id="CHEBI:18420"/>
    </cofactor>
</comment>
<dbReference type="InterPro" id="IPR020583">
    <property type="entry name" value="Inositol_monoP_metal-BS"/>
</dbReference>
<dbReference type="EMBL" id="QNRK01000013">
    <property type="protein sequence ID" value="RBP12890.1"/>
    <property type="molecule type" value="Genomic_DNA"/>
</dbReference>
<sequence length="267" mass="28279">MQDADVMQLRWLGAQAVAREAGALARKRFLDSSFHVGFKGPQDYLTEVDGETEDLIAARLHGAFPRDGFIGEETAGRPVRDGGAVWVVDPIDGTANFARGVPHFCVSIACVLDNAVEIGVIYDPMREELFAARRGGGAFLNGAPIRASDATALANSTIEVGWNMRAGVAKYLDLLRRVSLWGASPFRTGSGALGITYVAAGRRDGYVEHHINAWDCLAAILLVQEAGGYVSNFLAGDGLAKGNPLIACAPGVKEALIAAVEIEGIVL</sequence>
<evidence type="ECO:0000256" key="8">
    <source>
        <dbReference type="ARBA" id="ARBA00022842"/>
    </source>
</evidence>
<dbReference type="PRINTS" id="PR00377">
    <property type="entry name" value="IMPHPHTASES"/>
</dbReference>
<keyword evidence="8 9" id="KW-0460">Magnesium</keyword>
<organism evidence="11 12">
    <name type="scientific">Roseiarcus fermentans</name>
    <dbReference type="NCBI Taxonomy" id="1473586"/>
    <lineage>
        <taxon>Bacteria</taxon>
        <taxon>Pseudomonadati</taxon>
        <taxon>Pseudomonadota</taxon>
        <taxon>Alphaproteobacteria</taxon>
        <taxon>Hyphomicrobiales</taxon>
        <taxon>Roseiarcaceae</taxon>
        <taxon>Roseiarcus</taxon>
    </lineage>
</organism>
<dbReference type="FunFam" id="3.30.540.10:FF:000003">
    <property type="entry name" value="Inositol-1-monophosphatase"/>
    <property type="match status" value="1"/>
</dbReference>
<dbReference type="Gene3D" id="3.30.540.10">
    <property type="entry name" value="Fructose-1,6-Bisphosphatase, subunit A, domain 1"/>
    <property type="match status" value="1"/>
</dbReference>
<dbReference type="GO" id="GO:0006020">
    <property type="term" value="P:inositol metabolic process"/>
    <property type="evidence" value="ECO:0007669"/>
    <property type="project" value="TreeGrafter"/>
</dbReference>
<feature type="binding site" evidence="9">
    <location>
        <position position="89"/>
    </location>
    <ligand>
        <name>Mg(2+)</name>
        <dbReference type="ChEBI" id="CHEBI:18420"/>
        <label>1</label>
        <note>catalytic</note>
    </ligand>
</feature>
<dbReference type="AlphaFoldDB" id="A0A366FFZ9"/>
<feature type="binding site" evidence="9">
    <location>
        <position position="92"/>
    </location>
    <ligand>
        <name>Mg(2+)</name>
        <dbReference type="ChEBI" id="CHEBI:18420"/>
        <label>1</label>
        <note>catalytic</note>
    </ligand>
</feature>
<dbReference type="InterPro" id="IPR022337">
    <property type="entry name" value="Inositol_monophosphatase_SuhB"/>
</dbReference>
<dbReference type="GO" id="GO:0007165">
    <property type="term" value="P:signal transduction"/>
    <property type="evidence" value="ECO:0007669"/>
    <property type="project" value="TreeGrafter"/>
</dbReference>
<feature type="binding site" evidence="9">
    <location>
        <position position="91"/>
    </location>
    <ligand>
        <name>Mg(2+)</name>
        <dbReference type="ChEBI" id="CHEBI:18420"/>
        <label>1</label>
        <note>catalytic</note>
    </ligand>
</feature>
<dbReference type="InterPro" id="IPR033942">
    <property type="entry name" value="IMPase"/>
</dbReference>
<dbReference type="Proteomes" id="UP000253529">
    <property type="component" value="Unassembled WGS sequence"/>
</dbReference>
<proteinExistence type="inferred from homology"/>
<keyword evidence="7 10" id="KW-0378">Hydrolase</keyword>
<dbReference type="GO" id="GO:0046872">
    <property type="term" value="F:metal ion binding"/>
    <property type="evidence" value="ECO:0007669"/>
    <property type="project" value="UniProtKB-KW"/>
</dbReference>
<keyword evidence="6 9" id="KW-0479">Metal-binding</keyword>
<accession>A0A366FFZ9</accession>
<dbReference type="PRINTS" id="PR01959">
    <property type="entry name" value="SBIMPHPHTASE"/>
</dbReference>
<dbReference type="SUPFAM" id="SSF56655">
    <property type="entry name" value="Carbohydrate phosphatase"/>
    <property type="match status" value="1"/>
</dbReference>
<evidence type="ECO:0000313" key="11">
    <source>
        <dbReference type="EMBL" id="RBP12890.1"/>
    </source>
</evidence>
<feature type="binding site" evidence="9">
    <location>
        <position position="72"/>
    </location>
    <ligand>
        <name>Mg(2+)</name>
        <dbReference type="ChEBI" id="CHEBI:18420"/>
        <label>1</label>
        <note>catalytic</note>
    </ligand>
</feature>
<evidence type="ECO:0000256" key="4">
    <source>
        <dbReference type="ARBA" id="ARBA00013106"/>
    </source>
</evidence>
<protein>
    <recommendedName>
        <fullName evidence="5 10">Inositol-1-monophosphatase</fullName>
        <ecNumber evidence="4 10">3.1.3.25</ecNumber>
    </recommendedName>
</protein>
<comment type="similarity">
    <text evidence="3 10">Belongs to the inositol monophosphatase superfamily.</text>
</comment>
<gene>
    <name evidence="11" type="ORF">DFR50_11379</name>
</gene>
<dbReference type="GO" id="GO:0008934">
    <property type="term" value="F:inositol monophosphate 1-phosphatase activity"/>
    <property type="evidence" value="ECO:0007669"/>
    <property type="project" value="InterPro"/>
</dbReference>
<feature type="binding site" evidence="9">
    <location>
        <position position="215"/>
    </location>
    <ligand>
        <name>Mg(2+)</name>
        <dbReference type="ChEBI" id="CHEBI:18420"/>
        <label>1</label>
        <note>catalytic</note>
    </ligand>
</feature>
<name>A0A366FFZ9_9HYPH</name>
<dbReference type="PANTHER" id="PTHR20854">
    <property type="entry name" value="INOSITOL MONOPHOSPHATASE"/>
    <property type="match status" value="1"/>
</dbReference>
<evidence type="ECO:0000256" key="9">
    <source>
        <dbReference type="PIRSR" id="PIRSR600760-2"/>
    </source>
</evidence>
<comment type="caution">
    <text evidence="11">The sequence shown here is derived from an EMBL/GenBank/DDBJ whole genome shotgun (WGS) entry which is preliminary data.</text>
</comment>
<dbReference type="RefSeq" id="WP_113889728.1">
    <property type="nucleotide sequence ID" value="NZ_QNRK01000013.1"/>
</dbReference>
<evidence type="ECO:0000256" key="5">
    <source>
        <dbReference type="ARBA" id="ARBA00019784"/>
    </source>
</evidence>
<evidence type="ECO:0000256" key="3">
    <source>
        <dbReference type="ARBA" id="ARBA00009759"/>
    </source>
</evidence>
<dbReference type="Pfam" id="PF00459">
    <property type="entry name" value="Inositol_P"/>
    <property type="match status" value="1"/>
</dbReference>
<evidence type="ECO:0000313" key="12">
    <source>
        <dbReference type="Proteomes" id="UP000253529"/>
    </source>
</evidence>
<dbReference type="PROSITE" id="PS00629">
    <property type="entry name" value="IMP_1"/>
    <property type="match status" value="1"/>
</dbReference>
<dbReference type="InterPro" id="IPR000760">
    <property type="entry name" value="Inositol_monophosphatase-like"/>
</dbReference>
<dbReference type="OrthoDB" id="9785695at2"/>
<dbReference type="CDD" id="cd01639">
    <property type="entry name" value="IMPase"/>
    <property type="match status" value="1"/>
</dbReference>
<evidence type="ECO:0000256" key="2">
    <source>
        <dbReference type="ARBA" id="ARBA00001946"/>
    </source>
</evidence>
<evidence type="ECO:0000256" key="10">
    <source>
        <dbReference type="RuleBase" id="RU364068"/>
    </source>
</evidence>
<comment type="catalytic activity">
    <reaction evidence="1 10">
        <text>a myo-inositol phosphate + H2O = myo-inositol + phosphate</text>
        <dbReference type="Rhea" id="RHEA:24056"/>
        <dbReference type="ChEBI" id="CHEBI:15377"/>
        <dbReference type="ChEBI" id="CHEBI:17268"/>
        <dbReference type="ChEBI" id="CHEBI:43474"/>
        <dbReference type="ChEBI" id="CHEBI:84139"/>
        <dbReference type="EC" id="3.1.3.25"/>
    </reaction>
</comment>
<evidence type="ECO:0000256" key="6">
    <source>
        <dbReference type="ARBA" id="ARBA00022723"/>
    </source>
</evidence>
<evidence type="ECO:0000256" key="1">
    <source>
        <dbReference type="ARBA" id="ARBA00001033"/>
    </source>
</evidence>
<evidence type="ECO:0000256" key="7">
    <source>
        <dbReference type="ARBA" id="ARBA00022801"/>
    </source>
</evidence>
<reference evidence="11 12" key="1">
    <citation type="submission" date="2018-06" db="EMBL/GenBank/DDBJ databases">
        <title>Genomic Encyclopedia of Type Strains, Phase IV (KMG-IV): sequencing the most valuable type-strain genomes for metagenomic binning, comparative biology and taxonomic classification.</title>
        <authorList>
            <person name="Goeker M."/>
        </authorList>
    </citation>
    <scope>NUCLEOTIDE SEQUENCE [LARGE SCALE GENOMIC DNA]</scope>
    <source>
        <strain evidence="11 12">DSM 24875</strain>
    </source>
</reference>
<dbReference type="Gene3D" id="3.40.190.80">
    <property type="match status" value="1"/>
</dbReference>